<dbReference type="Proteomes" id="UP000199263">
    <property type="component" value="Unassembled WGS sequence"/>
</dbReference>
<evidence type="ECO:0000313" key="1">
    <source>
        <dbReference type="EMBL" id="SFC17759.1"/>
    </source>
</evidence>
<dbReference type="OrthoDB" id="1932992at2"/>
<name>A0A1I1H0T4_9CLOT</name>
<reference evidence="1 2" key="1">
    <citation type="submission" date="2016-10" db="EMBL/GenBank/DDBJ databases">
        <authorList>
            <person name="de Groot N.N."/>
        </authorList>
    </citation>
    <scope>NUCLEOTIDE SEQUENCE [LARGE SCALE GENOMIC DNA]</scope>
    <source>
        <strain evidence="1 2">DSM 12992</strain>
    </source>
</reference>
<organism evidence="1 2">
    <name type="scientific">Clostridium uliginosum</name>
    <dbReference type="NCBI Taxonomy" id="119641"/>
    <lineage>
        <taxon>Bacteria</taxon>
        <taxon>Bacillati</taxon>
        <taxon>Bacillota</taxon>
        <taxon>Clostridia</taxon>
        <taxon>Eubacteriales</taxon>
        <taxon>Clostridiaceae</taxon>
        <taxon>Clostridium</taxon>
    </lineage>
</organism>
<protein>
    <submittedName>
        <fullName evidence="1">Uncharacterized protein</fullName>
    </submittedName>
</protein>
<dbReference type="AlphaFoldDB" id="A0A1I1H0T4"/>
<dbReference type="STRING" id="119641.SAMN05421842_101142"/>
<dbReference type="EMBL" id="FOMG01000001">
    <property type="protein sequence ID" value="SFC17759.1"/>
    <property type="molecule type" value="Genomic_DNA"/>
</dbReference>
<accession>A0A1I1H0T4</accession>
<sequence length="62" mass="7422">MELHVFLKGKKEPTVFKGDRIDLLDIELEGKKYKQIRYFRKGFSKSEYIDISLIRTTKEINN</sequence>
<proteinExistence type="predicted"/>
<keyword evidence="2" id="KW-1185">Reference proteome</keyword>
<gene>
    <name evidence="1" type="ORF">SAMN05421842_101142</name>
</gene>
<dbReference type="RefSeq" id="WP_090087704.1">
    <property type="nucleotide sequence ID" value="NZ_FOMG01000001.1"/>
</dbReference>
<evidence type="ECO:0000313" key="2">
    <source>
        <dbReference type="Proteomes" id="UP000199263"/>
    </source>
</evidence>